<sequence>MTVTEPPGADPGNIAELELYAEILSTILIQLPTTSGVLTTVHRMLREGAAAGVISLSGDADTPDIERSAGLALVERIRALTRKESASIGFRIFPAGPTSGPAVP</sequence>
<evidence type="ECO:0000313" key="1">
    <source>
        <dbReference type="EMBL" id="MBB6037697.1"/>
    </source>
</evidence>
<keyword evidence="2" id="KW-1185">Reference proteome</keyword>
<name>A0A841FWI4_9ACTN</name>
<protein>
    <submittedName>
        <fullName evidence="1">Uncharacterized protein</fullName>
    </submittedName>
</protein>
<dbReference type="Proteomes" id="UP000548476">
    <property type="component" value="Unassembled WGS sequence"/>
</dbReference>
<dbReference type="AlphaFoldDB" id="A0A841FWI4"/>
<accession>A0A841FWI4</accession>
<gene>
    <name evidence="1" type="ORF">HNR73_005575</name>
</gene>
<organism evidence="1 2">
    <name type="scientific">Phytomonospora endophytica</name>
    <dbReference type="NCBI Taxonomy" id="714109"/>
    <lineage>
        <taxon>Bacteria</taxon>
        <taxon>Bacillati</taxon>
        <taxon>Actinomycetota</taxon>
        <taxon>Actinomycetes</taxon>
        <taxon>Micromonosporales</taxon>
        <taxon>Micromonosporaceae</taxon>
        <taxon>Phytomonospora</taxon>
    </lineage>
</organism>
<dbReference type="RefSeq" id="WP_184790510.1">
    <property type="nucleotide sequence ID" value="NZ_BONT01000054.1"/>
</dbReference>
<evidence type="ECO:0000313" key="2">
    <source>
        <dbReference type="Proteomes" id="UP000548476"/>
    </source>
</evidence>
<dbReference type="EMBL" id="JACHGT010000013">
    <property type="protein sequence ID" value="MBB6037697.1"/>
    <property type="molecule type" value="Genomic_DNA"/>
</dbReference>
<reference evidence="1 2" key="1">
    <citation type="submission" date="2020-08" db="EMBL/GenBank/DDBJ databases">
        <title>Genomic Encyclopedia of Type Strains, Phase IV (KMG-IV): sequencing the most valuable type-strain genomes for metagenomic binning, comparative biology and taxonomic classification.</title>
        <authorList>
            <person name="Goeker M."/>
        </authorList>
    </citation>
    <scope>NUCLEOTIDE SEQUENCE [LARGE SCALE GENOMIC DNA]</scope>
    <source>
        <strain evidence="1 2">YIM 65646</strain>
    </source>
</reference>
<proteinExistence type="predicted"/>
<comment type="caution">
    <text evidence="1">The sequence shown here is derived from an EMBL/GenBank/DDBJ whole genome shotgun (WGS) entry which is preliminary data.</text>
</comment>